<feature type="transmembrane region" description="Helical" evidence="5">
    <location>
        <begin position="361"/>
        <end position="382"/>
    </location>
</feature>
<dbReference type="InterPro" id="IPR036259">
    <property type="entry name" value="MFS_trans_sf"/>
</dbReference>
<proteinExistence type="predicted"/>
<organism evidence="7 8">
    <name type="scientific">Buchananella hordeovulneris</name>
    <dbReference type="NCBI Taxonomy" id="52770"/>
    <lineage>
        <taxon>Bacteria</taxon>
        <taxon>Bacillati</taxon>
        <taxon>Actinomycetota</taxon>
        <taxon>Actinomycetes</taxon>
        <taxon>Actinomycetales</taxon>
        <taxon>Actinomycetaceae</taxon>
        <taxon>Buchananella</taxon>
    </lineage>
</organism>
<dbReference type="PROSITE" id="PS50850">
    <property type="entry name" value="MFS"/>
    <property type="match status" value="1"/>
</dbReference>
<protein>
    <recommendedName>
        <fullName evidence="6">Major facilitator superfamily (MFS) profile domain-containing protein</fullName>
    </recommendedName>
</protein>
<dbReference type="AlphaFoldDB" id="A0A1Q5PT22"/>
<evidence type="ECO:0000256" key="5">
    <source>
        <dbReference type="SAM" id="Phobius"/>
    </source>
</evidence>
<evidence type="ECO:0000313" key="8">
    <source>
        <dbReference type="Proteomes" id="UP000185612"/>
    </source>
</evidence>
<dbReference type="SUPFAM" id="SSF103473">
    <property type="entry name" value="MFS general substrate transporter"/>
    <property type="match status" value="1"/>
</dbReference>
<feature type="transmembrane region" description="Helical" evidence="5">
    <location>
        <begin position="99"/>
        <end position="117"/>
    </location>
</feature>
<evidence type="ECO:0000256" key="3">
    <source>
        <dbReference type="ARBA" id="ARBA00022989"/>
    </source>
</evidence>
<accession>A0A1Q5PT22</accession>
<dbReference type="GO" id="GO:0005886">
    <property type="term" value="C:plasma membrane"/>
    <property type="evidence" value="ECO:0007669"/>
    <property type="project" value="UniProtKB-SubCell"/>
</dbReference>
<dbReference type="InParanoid" id="A0A1Q5PT22"/>
<feature type="transmembrane region" description="Helical" evidence="5">
    <location>
        <begin position="43"/>
        <end position="63"/>
    </location>
</feature>
<dbReference type="InterPro" id="IPR011701">
    <property type="entry name" value="MFS"/>
</dbReference>
<dbReference type="STRING" id="52770.BSZ40_10920"/>
<feature type="transmembrane region" description="Helical" evidence="5">
    <location>
        <begin position="164"/>
        <end position="185"/>
    </location>
</feature>
<dbReference type="GO" id="GO:0022857">
    <property type="term" value="F:transmembrane transporter activity"/>
    <property type="evidence" value="ECO:0007669"/>
    <property type="project" value="InterPro"/>
</dbReference>
<dbReference type="Pfam" id="PF07690">
    <property type="entry name" value="MFS_1"/>
    <property type="match status" value="1"/>
</dbReference>
<keyword evidence="3 5" id="KW-1133">Transmembrane helix</keyword>
<gene>
    <name evidence="7" type="ORF">BSZ40_10920</name>
</gene>
<dbReference type="Proteomes" id="UP000185612">
    <property type="component" value="Unassembled WGS sequence"/>
</dbReference>
<comment type="subcellular location">
    <subcellularLocation>
        <location evidence="1">Cell membrane</location>
        <topology evidence="1">Multi-pass membrane protein</topology>
    </subcellularLocation>
</comment>
<dbReference type="PANTHER" id="PTHR23530">
    <property type="entry name" value="TRANSPORT PROTEIN-RELATED"/>
    <property type="match status" value="1"/>
</dbReference>
<reference evidence="8" key="1">
    <citation type="submission" date="2016-12" db="EMBL/GenBank/DDBJ databases">
        <authorList>
            <person name="Meng X."/>
        </authorList>
    </citation>
    <scope>NUCLEOTIDE SEQUENCE [LARGE SCALE GENOMIC DNA]</scope>
    <source>
        <strain evidence="8">DSM 20732</strain>
    </source>
</reference>
<name>A0A1Q5PT22_9ACTO</name>
<dbReference type="Gene3D" id="1.20.1250.20">
    <property type="entry name" value="MFS general substrate transporter like domains"/>
    <property type="match status" value="1"/>
</dbReference>
<dbReference type="InterPro" id="IPR020846">
    <property type="entry name" value="MFS_dom"/>
</dbReference>
<evidence type="ECO:0000259" key="6">
    <source>
        <dbReference type="PROSITE" id="PS50850"/>
    </source>
</evidence>
<keyword evidence="8" id="KW-1185">Reference proteome</keyword>
<dbReference type="OrthoDB" id="9816124at2"/>
<feature type="transmembrane region" description="Helical" evidence="5">
    <location>
        <begin position="302"/>
        <end position="324"/>
    </location>
</feature>
<evidence type="ECO:0000313" key="7">
    <source>
        <dbReference type="EMBL" id="OKL50737.1"/>
    </source>
</evidence>
<feature type="domain" description="Major facilitator superfamily (MFS) profile" evidence="6">
    <location>
        <begin position="1"/>
        <end position="390"/>
    </location>
</feature>
<feature type="transmembrane region" description="Helical" evidence="5">
    <location>
        <begin position="245"/>
        <end position="265"/>
    </location>
</feature>
<evidence type="ECO:0000256" key="1">
    <source>
        <dbReference type="ARBA" id="ARBA00004651"/>
    </source>
</evidence>
<keyword evidence="4 5" id="KW-0472">Membrane</keyword>
<feature type="transmembrane region" description="Helical" evidence="5">
    <location>
        <begin position="336"/>
        <end position="355"/>
    </location>
</feature>
<dbReference type="RefSeq" id="WP_073826366.1">
    <property type="nucleotide sequence ID" value="NZ_MQVS01000017.1"/>
</dbReference>
<feature type="transmembrane region" description="Helical" evidence="5">
    <location>
        <begin position="210"/>
        <end position="233"/>
    </location>
</feature>
<feature type="transmembrane region" description="Helical" evidence="5">
    <location>
        <begin position="137"/>
        <end position="158"/>
    </location>
</feature>
<keyword evidence="2 5" id="KW-0812">Transmembrane</keyword>
<feature type="transmembrane region" description="Helical" evidence="5">
    <location>
        <begin position="12"/>
        <end position="37"/>
    </location>
</feature>
<dbReference type="InterPro" id="IPR053160">
    <property type="entry name" value="MFS_DHA3_Transporter"/>
</dbReference>
<dbReference type="FunCoup" id="A0A1Q5PT22">
    <property type="interactions" value="28"/>
</dbReference>
<comment type="caution">
    <text evidence="7">The sequence shown here is derived from an EMBL/GenBank/DDBJ whole genome shotgun (WGS) entry which is preliminary data.</text>
</comment>
<evidence type="ECO:0000256" key="2">
    <source>
        <dbReference type="ARBA" id="ARBA00022692"/>
    </source>
</evidence>
<evidence type="ECO:0000256" key="4">
    <source>
        <dbReference type="ARBA" id="ARBA00023136"/>
    </source>
</evidence>
<dbReference type="PANTHER" id="PTHR23530:SF1">
    <property type="entry name" value="PERMEASE, MAJOR FACILITATOR SUPERFAMILY-RELATED"/>
    <property type="match status" value="1"/>
</dbReference>
<dbReference type="EMBL" id="MQVS01000017">
    <property type="protein sequence ID" value="OKL50737.1"/>
    <property type="molecule type" value="Genomic_DNA"/>
</dbReference>
<sequence>MNTISFLWRQRALALIAVATILTSASFVVPVSTLYLLARGLTYPQIFTLETVLVVSIMVCDLPTGRLADRTSDRLVLVSGYVIGAAAAIGYAASTTYGAFVLTNILSGLAIALVSGADRSYLTSVLADESERRLTGVLGHFGALESVAGAVAGVAGGLLATRDITWPAVAAAGAETLGAVVVLWLPPARRPVAADEPAARVPLLAVARQVLATPVLWLTALQPWILVGAAFYLNQPRWQATGIPLQYFGVVLALAQVAAALGSHVSESLARRFGSPTAFVAATTLATAAGFGLLAVPHGAATVVGFIVVLAASAARGPVAGALATLAAPARTRATTLSLVTTCGSLIGVAVNPLVGLLSQHSVTAACWAVAGVLGGFALAWARLRPPAED</sequence>
<feature type="transmembrane region" description="Helical" evidence="5">
    <location>
        <begin position="277"/>
        <end position="296"/>
    </location>
</feature>
<feature type="transmembrane region" description="Helical" evidence="5">
    <location>
        <begin position="75"/>
        <end position="93"/>
    </location>
</feature>